<name>A0AAN7ZNC5_9COLE</name>
<feature type="coiled-coil region" evidence="1">
    <location>
        <begin position="371"/>
        <end position="398"/>
    </location>
</feature>
<dbReference type="InterPro" id="IPR038275">
    <property type="entry name" value="Nuf2_N_sf"/>
</dbReference>
<reference evidence="2 3" key="1">
    <citation type="journal article" date="2024" name="Insects">
        <title>An Improved Chromosome-Level Genome Assembly of the Firefly Pyrocoelia pectoralis.</title>
        <authorList>
            <person name="Fu X."/>
            <person name="Meyer-Rochow V.B."/>
            <person name="Ballantyne L."/>
            <person name="Zhu X."/>
        </authorList>
    </citation>
    <scope>NUCLEOTIDE SEQUENCE [LARGE SCALE GENOMIC DNA]</scope>
    <source>
        <strain evidence="2">XCY_ONT2</strain>
    </source>
</reference>
<accession>A0AAN7ZNC5</accession>
<dbReference type="EMBL" id="JAVRBK010000002">
    <property type="protein sequence ID" value="KAK5648847.1"/>
    <property type="molecule type" value="Genomic_DNA"/>
</dbReference>
<feature type="coiled-coil region" evidence="1">
    <location>
        <begin position="145"/>
        <end position="255"/>
    </location>
</feature>
<dbReference type="Proteomes" id="UP001329430">
    <property type="component" value="Chromosome 2"/>
</dbReference>
<sequence length="442" mass="51365">MEMEYEESLQFINEYWPEYDKVEEQLDEPTSEFVISCYLHFREIIYTLLCQATGENVPALSLEMDLMFNLLGFVNRFLRNHCSQGIECKLTLTDLYAPTAKRTKTTFRILMNMLVVFYGNVKGVRSVIQEQKQLSDLICQTEKKREKLQTDLAQNAENLAKSQDENENLQKKYKEIDVTYKNLQDQQEDYNRHSKKLKQDLKTVVDTYQNKETLVNNLKVTVASYQEQIVNMDTLKSLQDLKENLSIKWSDLQEEVNYTAESLGFKKPDIDRLNTIQEKIESLQKIASLIHSFENDIGAVTNENKLSQSECDEDKKIIEAKKAVILKVVAIIKELNSTTQSRSEQNKINTQEICAEMDNVNLEIGQEKVLQKKLCEKKEEVEKKILECEKNRLEIRNSANSIKERSSSMYERIISAENPLITDFVQALIELKSINFGNKVEK</sequence>
<evidence type="ECO:0000313" key="2">
    <source>
        <dbReference type="EMBL" id="KAK5648847.1"/>
    </source>
</evidence>
<evidence type="ECO:0008006" key="4">
    <source>
        <dbReference type="Google" id="ProtNLM"/>
    </source>
</evidence>
<keyword evidence="3" id="KW-1185">Reference proteome</keyword>
<dbReference type="AlphaFoldDB" id="A0AAN7ZNC5"/>
<proteinExistence type="predicted"/>
<keyword evidence="1" id="KW-0175">Coiled coil</keyword>
<gene>
    <name evidence="2" type="ORF">RI129_003739</name>
</gene>
<dbReference type="Gene3D" id="1.10.418.60">
    <property type="entry name" value="Ncd80 complex, Nuf2 subunit"/>
    <property type="match status" value="1"/>
</dbReference>
<comment type="caution">
    <text evidence="2">The sequence shown here is derived from an EMBL/GenBank/DDBJ whole genome shotgun (WGS) entry which is preliminary data.</text>
</comment>
<protein>
    <recommendedName>
        <fullName evidence="4">Kinetochore protein Nuf2</fullName>
    </recommendedName>
</protein>
<evidence type="ECO:0000313" key="3">
    <source>
        <dbReference type="Proteomes" id="UP001329430"/>
    </source>
</evidence>
<organism evidence="2 3">
    <name type="scientific">Pyrocoelia pectoralis</name>
    <dbReference type="NCBI Taxonomy" id="417401"/>
    <lineage>
        <taxon>Eukaryota</taxon>
        <taxon>Metazoa</taxon>
        <taxon>Ecdysozoa</taxon>
        <taxon>Arthropoda</taxon>
        <taxon>Hexapoda</taxon>
        <taxon>Insecta</taxon>
        <taxon>Pterygota</taxon>
        <taxon>Neoptera</taxon>
        <taxon>Endopterygota</taxon>
        <taxon>Coleoptera</taxon>
        <taxon>Polyphaga</taxon>
        <taxon>Elateriformia</taxon>
        <taxon>Elateroidea</taxon>
        <taxon>Lampyridae</taxon>
        <taxon>Lampyrinae</taxon>
        <taxon>Pyrocoelia</taxon>
    </lineage>
</organism>
<evidence type="ECO:0000256" key="1">
    <source>
        <dbReference type="SAM" id="Coils"/>
    </source>
</evidence>